<accession>A0A4C1YFQ0</accession>
<reference evidence="2 3" key="1">
    <citation type="journal article" date="2019" name="Commun. Biol.">
        <title>The bagworm genome reveals a unique fibroin gene that provides high tensile strength.</title>
        <authorList>
            <person name="Kono N."/>
            <person name="Nakamura H."/>
            <person name="Ohtoshi R."/>
            <person name="Tomita M."/>
            <person name="Numata K."/>
            <person name="Arakawa K."/>
        </authorList>
    </citation>
    <scope>NUCLEOTIDE SEQUENCE [LARGE SCALE GENOMIC DNA]</scope>
</reference>
<feature type="non-terminal residue" evidence="2">
    <location>
        <position position="241"/>
    </location>
</feature>
<organism evidence="2 3">
    <name type="scientific">Eumeta variegata</name>
    <name type="common">Bagworm moth</name>
    <name type="synonym">Eumeta japonica</name>
    <dbReference type="NCBI Taxonomy" id="151549"/>
    <lineage>
        <taxon>Eukaryota</taxon>
        <taxon>Metazoa</taxon>
        <taxon>Ecdysozoa</taxon>
        <taxon>Arthropoda</taxon>
        <taxon>Hexapoda</taxon>
        <taxon>Insecta</taxon>
        <taxon>Pterygota</taxon>
        <taxon>Neoptera</taxon>
        <taxon>Endopterygota</taxon>
        <taxon>Lepidoptera</taxon>
        <taxon>Glossata</taxon>
        <taxon>Ditrysia</taxon>
        <taxon>Tineoidea</taxon>
        <taxon>Psychidae</taxon>
        <taxon>Oiketicinae</taxon>
        <taxon>Eumeta</taxon>
    </lineage>
</organism>
<dbReference type="Proteomes" id="UP000299102">
    <property type="component" value="Unassembled WGS sequence"/>
</dbReference>
<keyword evidence="3" id="KW-1185">Reference proteome</keyword>
<feature type="region of interest" description="Disordered" evidence="1">
    <location>
        <begin position="85"/>
        <end position="113"/>
    </location>
</feature>
<dbReference type="Gene3D" id="1.25.40.710">
    <property type="match status" value="1"/>
</dbReference>
<evidence type="ECO:0000256" key="1">
    <source>
        <dbReference type="SAM" id="MobiDB-lite"/>
    </source>
</evidence>
<dbReference type="OrthoDB" id="10256524at2759"/>
<dbReference type="EMBL" id="BGZK01001175">
    <property type="protein sequence ID" value="GBP73479.1"/>
    <property type="molecule type" value="Genomic_DNA"/>
</dbReference>
<proteinExistence type="predicted"/>
<protein>
    <submittedName>
        <fullName evidence="2">Tripeptidyl-peptidase 2</fullName>
    </submittedName>
</protein>
<gene>
    <name evidence="2" type="primary">Tpp2</name>
    <name evidence="2" type="ORF">EVAR_29371_1</name>
</gene>
<dbReference type="AlphaFoldDB" id="A0A4C1YFQ0"/>
<evidence type="ECO:0000313" key="3">
    <source>
        <dbReference type="Proteomes" id="UP000299102"/>
    </source>
</evidence>
<dbReference type="STRING" id="151549.A0A4C1YFQ0"/>
<dbReference type="InterPro" id="IPR046939">
    <property type="entry name" value="TPPII_C_sf"/>
</dbReference>
<sequence>MVGLPTADDSRSGPPVKPMITAIFGRLIVIVVDSDFEVELFRRRRKQNFPEQYKFVSGNLSDLNAARNRVKIFAVRKSTFLDTGIRRRGPPLNRPQPRGVPTAPRRALSRNRGPRCVTEHEKQRGWLIEALCRRGTALCSLLMLAEPGASYERLMTSLHDNTTDLLKFTDLTDAKAIQFGVWQCFAMGHWGRAVRLLNKMLEERPSKEIEERLIEVYEELGWKYLAVFTTKSLPVKYPTAY</sequence>
<evidence type="ECO:0000313" key="2">
    <source>
        <dbReference type="EMBL" id="GBP73479.1"/>
    </source>
</evidence>
<comment type="caution">
    <text evidence="2">The sequence shown here is derived from an EMBL/GenBank/DDBJ whole genome shotgun (WGS) entry which is preliminary data.</text>
</comment>
<name>A0A4C1YFQ0_EUMVA</name>